<dbReference type="Proteomes" id="UP000515292">
    <property type="component" value="Chromosome"/>
</dbReference>
<evidence type="ECO:0000313" key="1">
    <source>
        <dbReference type="EMBL" id="QMW23702.1"/>
    </source>
</evidence>
<protein>
    <recommendedName>
        <fullName evidence="3">Flagellar protein FlgN</fullName>
    </recommendedName>
</protein>
<proteinExistence type="predicted"/>
<gene>
    <name evidence="1" type="ORF">H3309_04215</name>
</gene>
<keyword evidence="2" id="KW-1185">Reference proteome</keyword>
<reference evidence="1 2" key="1">
    <citation type="submission" date="2020-07" db="EMBL/GenBank/DDBJ databases">
        <title>Complete genome sequence for Sandaracinobacter sp. M6.</title>
        <authorList>
            <person name="Tang Y."/>
            <person name="Liu Q."/>
            <person name="Guo Z."/>
            <person name="Lei P."/>
            <person name="Huang B."/>
        </authorList>
    </citation>
    <scope>NUCLEOTIDE SEQUENCE [LARGE SCALE GENOMIC DNA]</scope>
    <source>
        <strain evidence="1 2">M6</strain>
    </source>
</reference>
<dbReference type="KEGG" id="sand:H3309_04215"/>
<dbReference type="RefSeq" id="WP_182297525.1">
    <property type="nucleotide sequence ID" value="NZ_CP059851.1"/>
</dbReference>
<accession>A0A7G5IK10</accession>
<dbReference type="AlphaFoldDB" id="A0A7G5IK10"/>
<evidence type="ECO:0000313" key="2">
    <source>
        <dbReference type="Proteomes" id="UP000515292"/>
    </source>
</evidence>
<organism evidence="1 2">
    <name type="scientific">Sandaracinobacteroides saxicola</name>
    <dbReference type="NCBI Taxonomy" id="2759707"/>
    <lineage>
        <taxon>Bacteria</taxon>
        <taxon>Pseudomonadati</taxon>
        <taxon>Pseudomonadota</taxon>
        <taxon>Alphaproteobacteria</taxon>
        <taxon>Sphingomonadales</taxon>
        <taxon>Sphingosinicellaceae</taxon>
        <taxon>Sandaracinobacteroides</taxon>
    </lineage>
</organism>
<sequence length="138" mass="14995">MTCMLTTDELRHVADALIAIFGDEEHAIASYDPPEQLAAIARTKRLVADRFCFLVDTIRSEADGLQDRPSVIAVLQDVQGAAEQNAQVVGRRLELLRGLIGAIEQEHARKGHRRVSRYTSGGALLSQGFAPVAVDSSI</sequence>
<dbReference type="EMBL" id="CP059851">
    <property type="protein sequence ID" value="QMW23702.1"/>
    <property type="molecule type" value="Genomic_DNA"/>
</dbReference>
<evidence type="ECO:0008006" key="3">
    <source>
        <dbReference type="Google" id="ProtNLM"/>
    </source>
</evidence>
<name>A0A7G5IK10_9SPHN</name>